<comment type="caution">
    <text evidence="1">The sequence shown here is derived from an EMBL/GenBank/DDBJ whole genome shotgun (WGS) entry which is preliminary data.</text>
</comment>
<evidence type="ECO:0000313" key="2">
    <source>
        <dbReference type="Proteomes" id="UP001060215"/>
    </source>
</evidence>
<sequence>MTKVSPEFGDQMQMEAVMLVSVDVSFASNRFPKYRMGADNQILDEAKEDPKGPPLKEVVTQETAQLLSDEAKLREVVSLEGHVLLKKLRDALESLRGRLAGRKKEDVEKAISMVEALAVKLTQNEGWFLHIPFPSSGIHSTLPSRSELLRFVLAADLVGSCESRFVDARIVSLS</sequence>
<dbReference type="Proteomes" id="UP001060215">
    <property type="component" value="Chromosome 8"/>
</dbReference>
<name>A0ACC0GIK8_9ERIC</name>
<dbReference type="EMBL" id="CM045765">
    <property type="protein sequence ID" value="KAI8000399.1"/>
    <property type="molecule type" value="Genomic_DNA"/>
</dbReference>
<proteinExistence type="predicted"/>
<keyword evidence="2" id="KW-1185">Reference proteome</keyword>
<organism evidence="1 2">
    <name type="scientific">Camellia lanceoleosa</name>
    <dbReference type="NCBI Taxonomy" id="1840588"/>
    <lineage>
        <taxon>Eukaryota</taxon>
        <taxon>Viridiplantae</taxon>
        <taxon>Streptophyta</taxon>
        <taxon>Embryophyta</taxon>
        <taxon>Tracheophyta</taxon>
        <taxon>Spermatophyta</taxon>
        <taxon>Magnoliopsida</taxon>
        <taxon>eudicotyledons</taxon>
        <taxon>Gunneridae</taxon>
        <taxon>Pentapetalae</taxon>
        <taxon>asterids</taxon>
        <taxon>Ericales</taxon>
        <taxon>Theaceae</taxon>
        <taxon>Camellia</taxon>
    </lineage>
</organism>
<protein>
    <submittedName>
        <fullName evidence="1">Stomatal closure-related actin-binding protein 1</fullName>
    </submittedName>
</protein>
<evidence type="ECO:0000313" key="1">
    <source>
        <dbReference type="EMBL" id="KAI8000399.1"/>
    </source>
</evidence>
<accession>A0ACC0GIK8</accession>
<reference evidence="1 2" key="1">
    <citation type="journal article" date="2022" name="Plant J.">
        <title>Chromosome-level genome of Camellia lanceoleosa provides a valuable resource for understanding genome evolution and self-incompatibility.</title>
        <authorList>
            <person name="Gong W."/>
            <person name="Xiao S."/>
            <person name="Wang L."/>
            <person name="Liao Z."/>
            <person name="Chang Y."/>
            <person name="Mo W."/>
            <person name="Hu G."/>
            <person name="Li W."/>
            <person name="Zhao G."/>
            <person name="Zhu H."/>
            <person name="Hu X."/>
            <person name="Ji K."/>
            <person name="Xiang X."/>
            <person name="Song Q."/>
            <person name="Yuan D."/>
            <person name="Jin S."/>
            <person name="Zhang L."/>
        </authorList>
    </citation>
    <scope>NUCLEOTIDE SEQUENCE [LARGE SCALE GENOMIC DNA]</scope>
    <source>
        <strain evidence="1">SQ_2022a</strain>
    </source>
</reference>
<gene>
    <name evidence="1" type="ORF">LOK49_LG09G02132</name>
</gene>